<dbReference type="InterPro" id="IPR017946">
    <property type="entry name" value="PLC-like_Pdiesterase_TIM-brl"/>
</dbReference>
<sequence>MAITDQPTATLDPRRAAYRLGAEPLVVGHRGASGYRPEHTLASYELAARMGADSLEPDLVATRDHVLVCRHDAELSRSTDVADHPEFADRHTTREIDGETQTGWFVCDFTVAELKSLWARERFATLRQSNTIYEGRLRIATFEELLRLRARLSRELGRVIGLSPELKHTTWHRSIGLDLERPLVTGLRSAGLDRPSAPVFVQAFEPTSLMRLRQELGLQAPSILLTEAEGGPVDLPGRCYDELLQPAGLQRLRKWATGVGPSKDQVIPRRADGSLRGPTGLVRSAHDAGLRVHTWTFRAENAFLPTDLRSTASDADFGDVLAEMTTFLHAGVDALITDHVDLGTLARSEVFV</sequence>
<dbReference type="Proteomes" id="UP000557772">
    <property type="component" value="Unassembled WGS sequence"/>
</dbReference>
<feature type="domain" description="GP-PDE" evidence="7">
    <location>
        <begin position="24"/>
        <end position="347"/>
    </location>
</feature>
<organism evidence="8 9">
    <name type="scientific">Flexivirga aerilata</name>
    <dbReference type="NCBI Taxonomy" id="1656889"/>
    <lineage>
        <taxon>Bacteria</taxon>
        <taxon>Bacillati</taxon>
        <taxon>Actinomycetota</taxon>
        <taxon>Actinomycetes</taxon>
        <taxon>Micrococcales</taxon>
        <taxon>Dermacoccaceae</taxon>
        <taxon>Flexivirga</taxon>
    </lineage>
</organism>
<keyword evidence="5" id="KW-0378">Hydrolase</keyword>
<dbReference type="RefSeq" id="WP_171156957.1">
    <property type="nucleotide sequence ID" value="NZ_JABENB010000002.1"/>
</dbReference>
<comment type="catalytic activity">
    <reaction evidence="6">
        <text>a sn-glycero-3-phosphodiester + H2O = an alcohol + sn-glycerol 3-phosphate + H(+)</text>
        <dbReference type="Rhea" id="RHEA:12969"/>
        <dbReference type="ChEBI" id="CHEBI:15377"/>
        <dbReference type="ChEBI" id="CHEBI:15378"/>
        <dbReference type="ChEBI" id="CHEBI:30879"/>
        <dbReference type="ChEBI" id="CHEBI:57597"/>
        <dbReference type="ChEBI" id="CHEBI:83408"/>
        <dbReference type="EC" id="3.1.4.46"/>
    </reaction>
</comment>
<dbReference type="EC" id="3.1.4.46" evidence="2"/>
<dbReference type="InterPro" id="IPR030395">
    <property type="entry name" value="GP_PDE_dom"/>
</dbReference>
<dbReference type="Gene3D" id="3.20.20.190">
    <property type="entry name" value="Phosphatidylinositol (PI) phosphodiesterase"/>
    <property type="match status" value="1"/>
</dbReference>
<gene>
    <name evidence="8" type="ORF">HJ588_14970</name>
</gene>
<dbReference type="GO" id="GO:0042597">
    <property type="term" value="C:periplasmic space"/>
    <property type="evidence" value="ECO:0007669"/>
    <property type="project" value="TreeGrafter"/>
</dbReference>
<dbReference type="AlphaFoldDB" id="A0A849AMN5"/>
<keyword evidence="3" id="KW-0732">Signal</keyword>
<keyword evidence="4" id="KW-0319">Glycerol metabolism</keyword>
<dbReference type="EMBL" id="JABENB010000002">
    <property type="protein sequence ID" value="NNG40568.1"/>
    <property type="molecule type" value="Genomic_DNA"/>
</dbReference>
<dbReference type="Pfam" id="PF03009">
    <property type="entry name" value="GDPD"/>
    <property type="match status" value="1"/>
</dbReference>
<evidence type="ECO:0000256" key="4">
    <source>
        <dbReference type="ARBA" id="ARBA00022798"/>
    </source>
</evidence>
<reference evidence="8 9" key="1">
    <citation type="submission" date="2020-05" db="EMBL/GenBank/DDBJ databases">
        <title>Flexivirga sp. ID2601S isolated from air conditioner.</title>
        <authorList>
            <person name="Kim D.H."/>
        </authorList>
    </citation>
    <scope>NUCLEOTIDE SEQUENCE [LARGE SCALE GENOMIC DNA]</scope>
    <source>
        <strain evidence="8 9">ID2601S</strain>
    </source>
</reference>
<evidence type="ECO:0000313" key="9">
    <source>
        <dbReference type="Proteomes" id="UP000557772"/>
    </source>
</evidence>
<dbReference type="GO" id="GO:0008889">
    <property type="term" value="F:glycerophosphodiester phosphodiesterase activity"/>
    <property type="evidence" value="ECO:0007669"/>
    <property type="project" value="UniProtKB-EC"/>
</dbReference>
<evidence type="ECO:0000256" key="2">
    <source>
        <dbReference type="ARBA" id="ARBA00012247"/>
    </source>
</evidence>
<evidence type="ECO:0000256" key="6">
    <source>
        <dbReference type="ARBA" id="ARBA00047512"/>
    </source>
</evidence>
<accession>A0A849AMN5</accession>
<dbReference type="PANTHER" id="PTHR43620:SF7">
    <property type="entry name" value="GLYCEROPHOSPHODIESTER PHOSPHODIESTERASE GDPD5-RELATED"/>
    <property type="match status" value="1"/>
</dbReference>
<evidence type="ECO:0000313" key="8">
    <source>
        <dbReference type="EMBL" id="NNG40568.1"/>
    </source>
</evidence>
<dbReference type="PANTHER" id="PTHR43620">
    <property type="entry name" value="GLYCEROPHOSPHORYL DIESTER PHOSPHODIESTERASE"/>
    <property type="match status" value="1"/>
</dbReference>
<dbReference type="GO" id="GO:0006629">
    <property type="term" value="P:lipid metabolic process"/>
    <property type="evidence" value="ECO:0007669"/>
    <property type="project" value="InterPro"/>
</dbReference>
<evidence type="ECO:0000259" key="7">
    <source>
        <dbReference type="PROSITE" id="PS51704"/>
    </source>
</evidence>
<comment type="caution">
    <text evidence="8">The sequence shown here is derived from an EMBL/GenBank/DDBJ whole genome shotgun (WGS) entry which is preliminary data.</text>
</comment>
<dbReference type="GO" id="GO:0006071">
    <property type="term" value="P:glycerol metabolic process"/>
    <property type="evidence" value="ECO:0007669"/>
    <property type="project" value="UniProtKB-KW"/>
</dbReference>
<dbReference type="SUPFAM" id="SSF51695">
    <property type="entry name" value="PLC-like phosphodiesterases"/>
    <property type="match status" value="1"/>
</dbReference>
<dbReference type="PROSITE" id="PS51704">
    <property type="entry name" value="GP_PDE"/>
    <property type="match status" value="1"/>
</dbReference>
<name>A0A849AMN5_9MICO</name>
<keyword evidence="9" id="KW-1185">Reference proteome</keyword>
<evidence type="ECO:0000256" key="1">
    <source>
        <dbReference type="ARBA" id="ARBA00007277"/>
    </source>
</evidence>
<comment type="similarity">
    <text evidence="1">Belongs to the glycerophosphoryl diester phosphodiesterase family.</text>
</comment>
<evidence type="ECO:0000256" key="3">
    <source>
        <dbReference type="ARBA" id="ARBA00022729"/>
    </source>
</evidence>
<proteinExistence type="inferred from homology"/>
<protein>
    <recommendedName>
        <fullName evidence="2">glycerophosphodiester phosphodiesterase</fullName>
        <ecNumber evidence="2">3.1.4.46</ecNumber>
    </recommendedName>
</protein>
<evidence type="ECO:0000256" key="5">
    <source>
        <dbReference type="ARBA" id="ARBA00022801"/>
    </source>
</evidence>